<name>A0A6J7PSG8_9ZZZZ</name>
<proteinExistence type="predicted"/>
<organism evidence="2">
    <name type="scientific">freshwater metagenome</name>
    <dbReference type="NCBI Taxonomy" id="449393"/>
    <lineage>
        <taxon>unclassified sequences</taxon>
        <taxon>metagenomes</taxon>
        <taxon>ecological metagenomes</taxon>
    </lineage>
</organism>
<dbReference type="SUPFAM" id="SSF47598">
    <property type="entry name" value="Ribbon-helix-helix"/>
    <property type="match status" value="1"/>
</dbReference>
<sequence length="93" mass="10606">MRESVYCIPIWYHDAMTTQIAVRLPEELVDELDTLIAAGLDTSRASVVEEALRRELRRRLWEREVQRLVATGDTYEDLAGMHEFALGTAAQAD</sequence>
<protein>
    <submittedName>
        <fullName evidence="2">Unannotated protein</fullName>
    </submittedName>
</protein>
<dbReference type="GO" id="GO:0006355">
    <property type="term" value="P:regulation of DNA-templated transcription"/>
    <property type="evidence" value="ECO:0007669"/>
    <property type="project" value="InterPro"/>
</dbReference>
<dbReference type="InterPro" id="IPR002145">
    <property type="entry name" value="CopG"/>
</dbReference>
<dbReference type="InterPro" id="IPR013321">
    <property type="entry name" value="Arc_rbn_hlx_hlx"/>
</dbReference>
<accession>A0A6J7PSG8</accession>
<dbReference type="EMBL" id="CAFBPJ010000005">
    <property type="protein sequence ID" value="CAB5005472.1"/>
    <property type="molecule type" value="Genomic_DNA"/>
</dbReference>
<dbReference type="InterPro" id="IPR010985">
    <property type="entry name" value="Ribbon_hlx_hlx"/>
</dbReference>
<dbReference type="Pfam" id="PF01402">
    <property type="entry name" value="RHH_1"/>
    <property type="match status" value="1"/>
</dbReference>
<dbReference type="NCBIfam" id="NF041551">
    <property type="entry name" value="YlcI_YnfO_N"/>
    <property type="match status" value="1"/>
</dbReference>
<evidence type="ECO:0000313" key="2">
    <source>
        <dbReference type="EMBL" id="CAB5005472.1"/>
    </source>
</evidence>
<dbReference type="AlphaFoldDB" id="A0A6J7PSG8"/>
<reference evidence="2" key="1">
    <citation type="submission" date="2020-05" db="EMBL/GenBank/DDBJ databases">
        <authorList>
            <person name="Chiriac C."/>
            <person name="Salcher M."/>
            <person name="Ghai R."/>
            <person name="Kavagutti S V."/>
        </authorList>
    </citation>
    <scope>NUCLEOTIDE SEQUENCE</scope>
</reference>
<dbReference type="CDD" id="cd22231">
    <property type="entry name" value="RHH_NikR_HicB-like"/>
    <property type="match status" value="1"/>
</dbReference>
<evidence type="ECO:0000259" key="1">
    <source>
        <dbReference type="Pfam" id="PF01402"/>
    </source>
</evidence>
<feature type="domain" description="Ribbon-helix-helix protein CopG" evidence="1">
    <location>
        <begin position="20"/>
        <end position="58"/>
    </location>
</feature>
<dbReference type="Gene3D" id="1.10.1220.10">
    <property type="entry name" value="Met repressor-like"/>
    <property type="match status" value="1"/>
</dbReference>
<gene>
    <name evidence="2" type="ORF">UFOPK4092_00092</name>
</gene>